<dbReference type="Pfam" id="PF08487">
    <property type="entry name" value="VIT"/>
    <property type="match status" value="1"/>
</dbReference>
<feature type="domain" description="VIT" evidence="3">
    <location>
        <begin position="6"/>
        <end position="137"/>
    </location>
</feature>
<dbReference type="AlphaFoldDB" id="A0A1R3S1Q4"/>
<dbReference type="PANTHER" id="PTHR45737:SF6">
    <property type="entry name" value="VON WILLEBRAND FACTOR A DOMAIN-CONTAINING PROTEIN 5A"/>
    <property type="match status" value="1"/>
</dbReference>
<organism evidence="4 5">
    <name type="scientific">Aspergillus carbonarius (strain ITEM 5010)</name>
    <dbReference type="NCBI Taxonomy" id="602072"/>
    <lineage>
        <taxon>Eukaryota</taxon>
        <taxon>Fungi</taxon>
        <taxon>Dikarya</taxon>
        <taxon>Ascomycota</taxon>
        <taxon>Pezizomycotina</taxon>
        <taxon>Eurotiomycetes</taxon>
        <taxon>Eurotiomycetidae</taxon>
        <taxon>Eurotiales</taxon>
        <taxon>Aspergillaceae</taxon>
        <taxon>Aspergillus</taxon>
        <taxon>Aspergillus subgen. Circumdati</taxon>
    </lineage>
</organism>
<name>A0A1R3S1Q4_ASPC5</name>
<sequence>MAFHFGCYYLLPEPGSWQYLPQVALQVHATLLSTTSRTTVTQTFTNPAPEAIKEVTYRFPLYDGVAVVAFQCRVGDRLLRSEVRSKQQANDDYQTAVNQDRSAAILDQSSQQTDIFQLRLGNVAPHATVTVDVTFVRELKSDAQTGGIRYTLPNAIAPRYGMTAGETPSFPTKDVERQGLAITVDITMEKASVIREVRSPNHPINVAFGRISSTPKASNSFEPNHASASLRLMQESPLLDQDFVLVVKADETDMPRALLELHSTIPDQRAVMATLVPKFGLPATLREVVFVVDRSGSMTFNITTLKSALRVFLKSLPVGIPFNICSFGSDYSFLWRRSRTFDAATLSEALDLVDSMAADMGGTEMTQAVEAVVRNRLDDQNLDVLVLTDGQITEQQALFDFIRDTAADHTARFFSLGLGHGASHSLIEGIARAGDGFAQSILAAELDRTVVRMLKGALSPHIYDYALHVEYANSEDEFEIVNCEPEIKMDHMSMTASHDSQDTPSRTISLYDRSFQEPESDISGTSDSHIPAVTPPATIQAPHRLPTLYPFIRTTVYLLLESARIPKSLTLRATSKHDKLQLRIPIEGVGLGETIHQLAAKRAIGELEEEHGWLVSATDCKDMPYKTWSPSTKSIIATRECQRLGLKFQVPGRHCSFVALEDNPASSAEDRESETPTAVLPHRLPIRSSAWRGGGSGGYRPHDIRLSATKYAAPIGRRYCASRSGRSAVSPRLMKAGPSQAVDSAPPSRVRNLYKVRPWKTVASPPERPLSTLRALIDQQAFDGSWEWSPELLSLLHLGQDTIRTRLEQWWADAGEPVAADFPRGEDAALIATLLVIGYMEHRAAESKSVWELVYQKAEAWVCNKIAAMSSETAGIFQQHQEKIKGLLST</sequence>
<accession>A0A1R3S1Q4</accession>
<dbReference type="InterPro" id="IPR013694">
    <property type="entry name" value="VIT"/>
</dbReference>
<reference evidence="5" key="1">
    <citation type="journal article" date="2017" name="Genome Biol.">
        <title>Comparative genomics reveals high biological diversity and specific adaptations in the industrially and medically important fungal genus Aspergillus.</title>
        <authorList>
            <person name="de Vries R.P."/>
            <person name="Riley R."/>
            <person name="Wiebenga A."/>
            <person name="Aguilar-Osorio G."/>
            <person name="Amillis S."/>
            <person name="Uchima C.A."/>
            <person name="Anderluh G."/>
            <person name="Asadollahi M."/>
            <person name="Askin M."/>
            <person name="Barry K."/>
            <person name="Battaglia E."/>
            <person name="Bayram O."/>
            <person name="Benocci T."/>
            <person name="Braus-Stromeyer S.A."/>
            <person name="Caldana C."/>
            <person name="Canovas D."/>
            <person name="Cerqueira G.C."/>
            <person name="Chen F."/>
            <person name="Chen W."/>
            <person name="Choi C."/>
            <person name="Clum A."/>
            <person name="Dos Santos R.A."/>
            <person name="Damasio A.R."/>
            <person name="Diallinas G."/>
            <person name="Emri T."/>
            <person name="Fekete E."/>
            <person name="Flipphi M."/>
            <person name="Freyberg S."/>
            <person name="Gallo A."/>
            <person name="Gournas C."/>
            <person name="Habgood R."/>
            <person name="Hainaut M."/>
            <person name="Harispe M.L."/>
            <person name="Henrissat B."/>
            <person name="Hilden K.S."/>
            <person name="Hope R."/>
            <person name="Hossain A."/>
            <person name="Karabika E."/>
            <person name="Karaffa L."/>
            <person name="Karanyi Z."/>
            <person name="Krasevec N."/>
            <person name="Kuo A."/>
            <person name="Kusch H."/>
            <person name="LaButti K."/>
            <person name="Lagendijk E.L."/>
            <person name="Lapidus A."/>
            <person name="Levasseur A."/>
            <person name="Lindquist E."/>
            <person name="Lipzen A."/>
            <person name="Logrieco A.F."/>
            <person name="MacCabe A."/>
            <person name="Maekelae M.R."/>
            <person name="Malavazi I."/>
            <person name="Melin P."/>
            <person name="Meyer V."/>
            <person name="Mielnichuk N."/>
            <person name="Miskei M."/>
            <person name="Molnar A.P."/>
            <person name="Mule G."/>
            <person name="Ngan C.Y."/>
            <person name="Orejas M."/>
            <person name="Orosz E."/>
            <person name="Ouedraogo J.P."/>
            <person name="Overkamp K.M."/>
            <person name="Park H.-S."/>
            <person name="Perrone G."/>
            <person name="Piumi F."/>
            <person name="Punt P.J."/>
            <person name="Ram A.F."/>
            <person name="Ramon A."/>
            <person name="Rauscher S."/>
            <person name="Record E."/>
            <person name="Riano-Pachon D.M."/>
            <person name="Robert V."/>
            <person name="Roehrig J."/>
            <person name="Ruller R."/>
            <person name="Salamov A."/>
            <person name="Salih N.S."/>
            <person name="Samson R.A."/>
            <person name="Sandor E."/>
            <person name="Sanguinetti M."/>
            <person name="Schuetze T."/>
            <person name="Sepcic K."/>
            <person name="Shelest E."/>
            <person name="Sherlock G."/>
            <person name="Sophianopoulou V."/>
            <person name="Squina F.M."/>
            <person name="Sun H."/>
            <person name="Susca A."/>
            <person name="Todd R.B."/>
            <person name="Tsang A."/>
            <person name="Unkles S.E."/>
            <person name="van de Wiele N."/>
            <person name="van Rossen-Uffink D."/>
            <person name="Oliveira J.V."/>
            <person name="Vesth T.C."/>
            <person name="Visser J."/>
            <person name="Yu J.-H."/>
            <person name="Zhou M."/>
            <person name="Andersen M.R."/>
            <person name="Archer D.B."/>
            <person name="Baker S.E."/>
            <person name="Benoit I."/>
            <person name="Brakhage A.A."/>
            <person name="Braus G.H."/>
            <person name="Fischer R."/>
            <person name="Frisvad J.C."/>
            <person name="Goldman G.H."/>
            <person name="Houbraken J."/>
            <person name="Oakley B."/>
            <person name="Pocsi I."/>
            <person name="Scazzocchio C."/>
            <person name="Seiboth B."/>
            <person name="vanKuyk P.A."/>
            <person name="Wortman J."/>
            <person name="Dyer P.S."/>
            <person name="Grigoriev I.V."/>
        </authorList>
    </citation>
    <scope>NUCLEOTIDE SEQUENCE [LARGE SCALE GENOMIC DNA]</scope>
    <source>
        <strain evidence="5">ITEM 5010</strain>
    </source>
</reference>
<dbReference type="SMART" id="SM00609">
    <property type="entry name" value="VIT"/>
    <property type="match status" value="1"/>
</dbReference>
<feature type="domain" description="VWFA" evidence="2">
    <location>
        <begin position="287"/>
        <end position="462"/>
    </location>
</feature>
<keyword evidence="5" id="KW-1185">Reference proteome</keyword>
<dbReference type="PROSITE" id="PS50234">
    <property type="entry name" value="VWFA"/>
    <property type="match status" value="1"/>
</dbReference>
<dbReference type="Gene3D" id="3.40.50.410">
    <property type="entry name" value="von Willebrand factor, type A domain"/>
    <property type="match status" value="1"/>
</dbReference>
<dbReference type="Pfam" id="PF13768">
    <property type="entry name" value="VWA_3"/>
    <property type="match status" value="1"/>
</dbReference>
<evidence type="ECO:0000259" key="3">
    <source>
        <dbReference type="PROSITE" id="PS51468"/>
    </source>
</evidence>
<evidence type="ECO:0008006" key="6">
    <source>
        <dbReference type="Google" id="ProtNLM"/>
    </source>
</evidence>
<evidence type="ECO:0000313" key="4">
    <source>
        <dbReference type="EMBL" id="OOG00631.1"/>
    </source>
</evidence>
<dbReference type="PANTHER" id="PTHR45737">
    <property type="entry name" value="VON WILLEBRAND FACTOR A DOMAIN-CONTAINING PROTEIN 5A"/>
    <property type="match status" value="1"/>
</dbReference>
<dbReference type="OMA" id="PFNICSF"/>
<dbReference type="SUPFAM" id="SSF53300">
    <property type="entry name" value="vWA-like"/>
    <property type="match status" value="1"/>
</dbReference>
<dbReference type="STRING" id="602072.A0A1R3S1Q4"/>
<gene>
    <name evidence="4" type="ORF">ASPCADRAFT_158865</name>
</gene>
<dbReference type="EMBL" id="KV907493">
    <property type="protein sequence ID" value="OOG00631.1"/>
    <property type="molecule type" value="Genomic_DNA"/>
</dbReference>
<evidence type="ECO:0000256" key="1">
    <source>
        <dbReference type="SAM" id="MobiDB-lite"/>
    </source>
</evidence>
<protein>
    <recommendedName>
        <fullName evidence="6">VIT domain-containing protein</fullName>
    </recommendedName>
</protein>
<dbReference type="SMART" id="SM00327">
    <property type="entry name" value="VWA"/>
    <property type="match status" value="1"/>
</dbReference>
<proteinExistence type="predicted"/>
<dbReference type="Proteomes" id="UP000188318">
    <property type="component" value="Unassembled WGS sequence"/>
</dbReference>
<evidence type="ECO:0000259" key="2">
    <source>
        <dbReference type="PROSITE" id="PS50234"/>
    </source>
</evidence>
<dbReference type="InterPro" id="IPR002035">
    <property type="entry name" value="VWF_A"/>
</dbReference>
<dbReference type="OrthoDB" id="1729737at2759"/>
<dbReference type="InterPro" id="IPR036465">
    <property type="entry name" value="vWFA_dom_sf"/>
</dbReference>
<dbReference type="VEuPathDB" id="FungiDB:ASPCADRAFT_158865"/>
<feature type="region of interest" description="Disordered" evidence="1">
    <location>
        <begin position="663"/>
        <end position="684"/>
    </location>
</feature>
<evidence type="ECO:0000313" key="5">
    <source>
        <dbReference type="Proteomes" id="UP000188318"/>
    </source>
</evidence>
<dbReference type="PROSITE" id="PS51468">
    <property type="entry name" value="VIT"/>
    <property type="match status" value="1"/>
</dbReference>